<keyword evidence="2" id="KW-0547">Nucleotide-binding</keyword>
<gene>
    <name evidence="5" type="ORF">Ga0074812_1017</name>
</gene>
<comment type="similarity">
    <text evidence="1">Belongs to the GPN-loop GTPase family.</text>
</comment>
<dbReference type="EMBL" id="FAOZ01000001">
    <property type="protein sequence ID" value="CUU53509.1"/>
    <property type="molecule type" value="Genomic_DNA"/>
</dbReference>
<evidence type="ECO:0000313" key="5">
    <source>
        <dbReference type="EMBL" id="CUU53509.1"/>
    </source>
</evidence>
<evidence type="ECO:0000256" key="1">
    <source>
        <dbReference type="ARBA" id="ARBA00005290"/>
    </source>
</evidence>
<dbReference type="GO" id="GO:0016787">
    <property type="term" value="F:hydrolase activity"/>
    <property type="evidence" value="ECO:0007669"/>
    <property type="project" value="UniProtKB-KW"/>
</dbReference>
<evidence type="ECO:0000256" key="3">
    <source>
        <dbReference type="ARBA" id="ARBA00022801"/>
    </source>
</evidence>
<organism evidence="5 6">
    <name type="scientific">Parafrankia irregularis</name>
    <dbReference type="NCBI Taxonomy" id="795642"/>
    <lineage>
        <taxon>Bacteria</taxon>
        <taxon>Bacillati</taxon>
        <taxon>Actinomycetota</taxon>
        <taxon>Actinomycetes</taxon>
        <taxon>Frankiales</taxon>
        <taxon>Frankiaceae</taxon>
        <taxon>Parafrankia</taxon>
    </lineage>
</organism>
<evidence type="ECO:0000313" key="6">
    <source>
        <dbReference type="Proteomes" id="UP000198802"/>
    </source>
</evidence>
<dbReference type="InterPro" id="IPR027417">
    <property type="entry name" value="P-loop_NTPase"/>
</dbReference>
<dbReference type="Gene3D" id="3.40.50.300">
    <property type="entry name" value="P-loop containing nucleotide triphosphate hydrolases"/>
    <property type="match status" value="1"/>
</dbReference>
<keyword evidence="5" id="KW-0675">Receptor</keyword>
<sequence length="209" mass="22858">MVSVASDHRRADRDEADRYVSPTVRQSVKILVSGPFGVGKTSLIDSVSEIVPLHTEEQMTRQSLGVDSLTGVERKTSTTVALDFGRITLGDDIVLYLYGTPGQRRFWDHWAGLAEGAIGALVLVDTRRLEESFEVLDQMELSDTPFAVAVNVFPDTPDLPLEEVVAALDLPTDTPMTSCRALDRQSSIQALITLVEHATVSPRLTGAHR</sequence>
<keyword evidence="6" id="KW-1185">Reference proteome</keyword>
<keyword evidence="4" id="KW-0342">GTP-binding</keyword>
<accession>A0A0S4QDE4</accession>
<dbReference type="SUPFAM" id="SSF52540">
    <property type="entry name" value="P-loop containing nucleoside triphosphate hydrolases"/>
    <property type="match status" value="1"/>
</dbReference>
<dbReference type="Proteomes" id="UP000198802">
    <property type="component" value="Unassembled WGS sequence"/>
</dbReference>
<reference evidence="6" key="1">
    <citation type="submission" date="2015-11" db="EMBL/GenBank/DDBJ databases">
        <authorList>
            <person name="Varghese N."/>
        </authorList>
    </citation>
    <scope>NUCLEOTIDE SEQUENCE [LARGE SCALE GENOMIC DNA]</scope>
    <source>
        <strain evidence="6">DSM 45899</strain>
    </source>
</reference>
<dbReference type="InterPro" id="IPR004130">
    <property type="entry name" value="Gpn"/>
</dbReference>
<proteinExistence type="inferred from homology"/>
<dbReference type="Pfam" id="PF03029">
    <property type="entry name" value="ATP_bind_1"/>
    <property type="match status" value="1"/>
</dbReference>
<evidence type="ECO:0000256" key="4">
    <source>
        <dbReference type="ARBA" id="ARBA00023134"/>
    </source>
</evidence>
<dbReference type="PANTHER" id="PTHR42708:SF1">
    <property type="entry name" value="GLIDING MOTILITY PROTEIN MGLA"/>
    <property type="match status" value="1"/>
</dbReference>
<dbReference type="PANTHER" id="PTHR42708">
    <property type="entry name" value="ATP/GTP-BINDING PROTEIN-RELATED"/>
    <property type="match status" value="1"/>
</dbReference>
<dbReference type="CDD" id="cd00882">
    <property type="entry name" value="Ras_like_GTPase"/>
    <property type="match status" value="1"/>
</dbReference>
<dbReference type="GO" id="GO:0005525">
    <property type="term" value="F:GTP binding"/>
    <property type="evidence" value="ECO:0007669"/>
    <property type="project" value="UniProtKB-KW"/>
</dbReference>
<dbReference type="RefSeq" id="WP_091270265.1">
    <property type="nucleotide sequence ID" value="NZ_FAOZ01000001.1"/>
</dbReference>
<dbReference type="AlphaFoldDB" id="A0A0S4QDE4"/>
<evidence type="ECO:0000256" key="2">
    <source>
        <dbReference type="ARBA" id="ARBA00022741"/>
    </source>
</evidence>
<keyword evidence="3" id="KW-0378">Hydrolase</keyword>
<name>A0A0S4QDE4_9ACTN</name>
<dbReference type="InterPro" id="IPR052705">
    <property type="entry name" value="Gliding_Motility_GTPase"/>
</dbReference>
<protein>
    <submittedName>
        <fullName evidence="5">Signal recognition particle receptor subunit beta, a GTPase</fullName>
    </submittedName>
</protein>